<organism evidence="1">
    <name type="scientific">bioreactor metagenome</name>
    <dbReference type="NCBI Taxonomy" id="1076179"/>
    <lineage>
        <taxon>unclassified sequences</taxon>
        <taxon>metagenomes</taxon>
        <taxon>ecological metagenomes</taxon>
    </lineage>
</organism>
<dbReference type="AlphaFoldDB" id="A0A645D3E4"/>
<reference evidence="1" key="1">
    <citation type="submission" date="2019-08" db="EMBL/GenBank/DDBJ databases">
        <authorList>
            <person name="Kucharzyk K."/>
            <person name="Murdoch R.W."/>
            <person name="Higgins S."/>
            <person name="Loffler F."/>
        </authorList>
    </citation>
    <scope>NUCLEOTIDE SEQUENCE</scope>
</reference>
<comment type="caution">
    <text evidence="1">The sequence shown here is derived from an EMBL/GenBank/DDBJ whole genome shotgun (WGS) entry which is preliminary data.</text>
</comment>
<evidence type="ECO:0000313" key="1">
    <source>
        <dbReference type="EMBL" id="MPM83719.1"/>
    </source>
</evidence>
<gene>
    <name evidence="1" type="ORF">SDC9_130788</name>
</gene>
<name>A0A645D3E4_9ZZZZ</name>
<proteinExistence type="predicted"/>
<accession>A0A645D3E4</accession>
<dbReference type="EMBL" id="VSSQ01032455">
    <property type="protein sequence ID" value="MPM83719.1"/>
    <property type="molecule type" value="Genomic_DNA"/>
</dbReference>
<protein>
    <submittedName>
        <fullName evidence="1">Uncharacterized protein</fullName>
    </submittedName>
</protein>
<sequence>MFVIVIDMIVLRQIVTDGAAQGRSSGVGSVGGVAGLERIDRAFPDVPRSHEVGFADAERNDVAAPGHQIEKFTDAAFGQIPDGGYHERFRGKLGAVHNYHPFPAVGRIPCIS</sequence>